<evidence type="ECO:0000256" key="5">
    <source>
        <dbReference type="ARBA" id="ARBA00023237"/>
    </source>
</evidence>
<dbReference type="AlphaFoldDB" id="A0A521D4P0"/>
<evidence type="ECO:0000256" key="3">
    <source>
        <dbReference type="ARBA" id="ARBA00022729"/>
    </source>
</evidence>
<evidence type="ECO:0000313" key="9">
    <source>
        <dbReference type="Proteomes" id="UP000317593"/>
    </source>
</evidence>
<evidence type="ECO:0000256" key="1">
    <source>
        <dbReference type="ARBA" id="ARBA00004442"/>
    </source>
</evidence>
<gene>
    <name evidence="8" type="ORF">SAMN06265218_108141</name>
</gene>
<proteinExistence type="inferred from homology"/>
<evidence type="ECO:0000259" key="6">
    <source>
        <dbReference type="Pfam" id="PF07980"/>
    </source>
</evidence>
<sequence length="588" mass="66522">MKLIRIRKLVLLTTLMGFVAFLNSCKDNFLVNEPPGSASESVMSTSTGVESLLIGAYDMLNGNGYFGGAMATDWTYGSGASDDTYKGTTFGDQSSFNQVERYNTNPANPYMAERWRDTYNGVSRANDVLTNLWKAQESNDPIAEDRANEIEGEAKFLRAWYHFKATLVFEKIPYIKTAEELGDVAPEKVPNDSEGWEGIEADLQFAIDNLPEDSPKGQPGRADKWAAVALKAKAHMYQNEFDKAKPLLDQIIDSGQFELVDNYFDNYRQDTENNVESIFEIQASVQTGVENNIIMAGPASHQKGPAGVGWGFFQPSQDLFEAFQTTEDGLPVLDKEDRDPLANDMNMGSDEEFVPTDHELDPRVDWTIARRGVDYLGWGIHPGEAWIRAQSNGGPYMTKKFFYLQEFSDNTADGGFDNPRNFRALRYGHVLLWRAEIAVEDGNLGYARELVNMIRSRAKNSDYVMGRVTDYTLDSQPAEEDINWDEPAANYEIEPYPVGSAAFSSQENARKAVRLEHRLEFATEGLRFFQLRRWGIADQVLNDYIQRDSQFRTFMQGASFDPQRDDYWPIPQSQIDIQSDVLTQDESY</sequence>
<evidence type="ECO:0000256" key="2">
    <source>
        <dbReference type="ARBA" id="ARBA00006275"/>
    </source>
</evidence>
<dbReference type="InterPro" id="IPR011990">
    <property type="entry name" value="TPR-like_helical_dom_sf"/>
</dbReference>
<dbReference type="SUPFAM" id="SSF48452">
    <property type="entry name" value="TPR-like"/>
    <property type="match status" value="1"/>
</dbReference>
<reference evidence="8 9" key="1">
    <citation type="submission" date="2017-05" db="EMBL/GenBank/DDBJ databases">
        <authorList>
            <person name="Varghese N."/>
            <person name="Submissions S."/>
        </authorList>
    </citation>
    <scope>NUCLEOTIDE SEQUENCE [LARGE SCALE GENOMIC DNA]</scope>
    <source>
        <strain evidence="8 9">DSM 21194</strain>
    </source>
</reference>
<feature type="domain" description="SusD-like N-terminal" evidence="7">
    <location>
        <begin position="33"/>
        <end position="233"/>
    </location>
</feature>
<dbReference type="Pfam" id="PF14322">
    <property type="entry name" value="SusD-like_3"/>
    <property type="match status" value="1"/>
</dbReference>
<keyword evidence="5" id="KW-0998">Cell outer membrane</keyword>
<keyword evidence="3" id="KW-0732">Signal</keyword>
<evidence type="ECO:0000256" key="4">
    <source>
        <dbReference type="ARBA" id="ARBA00023136"/>
    </source>
</evidence>
<dbReference type="GO" id="GO:0009279">
    <property type="term" value="C:cell outer membrane"/>
    <property type="evidence" value="ECO:0007669"/>
    <property type="project" value="UniProtKB-SubCell"/>
</dbReference>
<dbReference type="EMBL" id="FXTH01000008">
    <property type="protein sequence ID" value="SMO66637.1"/>
    <property type="molecule type" value="Genomic_DNA"/>
</dbReference>
<evidence type="ECO:0000313" key="8">
    <source>
        <dbReference type="EMBL" id="SMO66637.1"/>
    </source>
</evidence>
<keyword evidence="4" id="KW-0472">Membrane</keyword>
<keyword evidence="9" id="KW-1185">Reference proteome</keyword>
<protein>
    <submittedName>
        <fullName evidence="8">Starch-binding associating with outer membrane</fullName>
    </submittedName>
</protein>
<dbReference type="InterPro" id="IPR033985">
    <property type="entry name" value="SusD-like_N"/>
</dbReference>
<dbReference type="Gene3D" id="1.25.40.390">
    <property type="match status" value="1"/>
</dbReference>
<dbReference type="InterPro" id="IPR012944">
    <property type="entry name" value="SusD_RagB_dom"/>
</dbReference>
<dbReference type="RefSeq" id="WP_142714560.1">
    <property type="nucleotide sequence ID" value="NZ_FXTH01000008.1"/>
</dbReference>
<name>A0A521D4P0_9BACT</name>
<evidence type="ECO:0000259" key="7">
    <source>
        <dbReference type="Pfam" id="PF14322"/>
    </source>
</evidence>
<dbReference type="Proteomes" id="UP000317593">
    <property type="component" value="Unassembled WGS sequence"/>
</dbReference>
<accession>A0A521D4P0</accession>
<comment type="subcellular location">
    <subcellularLocation>
        <location evidence="1">Cell outer membrane</location>
    </subcellularLocation>
</comment>
<organism evidence="8 9">
    <name type="scientific">Fodinibius sediminis</name>
    <dbReference type="NCBI Taxonomy" id="1214077"/>
    <lineage>
        <taxon>Bacteria</taxon>
        <taxon>Pseudomonadati</taxon>
        <taxon>Balneolota</taxon>
        <taxon>Balneolia</taxon>
        <taxon>Balneolales</taxon>
        <taxon>Balneolaceae</taxon>
        <taxon>Fodinibius</taxon>
    </lineage>
</organism>
<comment type="similarity">
    <text evidence="2">Belongs to the SusD family.</text>
</comment>
<dbReference type="Pfam" id="PF07980">
    <property type="entry name" value="SusD_RagB"/>
    <property type="match status" value="1"/>
</dbReference>
<dbReference type="OrthoDB" id="9792139at2"/>
<feature type="domain" description="RagB/SusD" evidence="6">
    <location>
        <begin position="276"/>
        <end position="585"/>
    </location>
</feature>